<dbReference type="Pfam" id="PF08818">
    <property type="entry name" value="DUF1801"/>
    <property type="match status" value="1"/>
</dbReference>
<dbReference type="Gene3D" id="3.90.1150.200">
    <property type="match status" value="1"/>
</dbReference>
<dbReference type="AlphaFoldDB" id="A0A6M5UAF9"/>
<dbReference type="InterPro" id="IPR014922">
    <property type="entry name" value="YdhG-like"/>
</dbReference>
<evidence type="ECO:0000313" key="2">
    <source>
        <dbReference type="EMBL" id="QJW35104.1"/>
    </source>
</evidence>
<proteinExistence type="predicted"/>
<accession>A0A6M5UAF9</accession>
<gene>
    <name evidence="2" type="ORF">FIC82_001640</name>
</gene>
<evidence type="ECO:0000259" key="1">
    <source>
        <dbReference type="Pfam" id="PF08818"/>
    </source>
</evidence>
<name>A0A6M5UAF9_9MICO</name>
<organism evidence="2 3">
    <name type="scientific">Cellulosimicrobium protaetiae</name>
    <dbReference type="NCBI Taxonomy" id="2587808"/>
    <lineage>
        <taxon>Bacteria</taxon>
        <taxon>Bacillati</taxon>
        <taxon>Actinomycetota</taxon>
        <taxon>Actinomycetes</taxon>
        <taxon>Micrococcales</taxon>
        <taxon>Promicromonosporaceae</taxon>
        <taxon>Cellulosimicrobium</taxon>
    </lineage>
</organism>
<dbReference type="OrthoDB" id="3236524at2"/>
<dbReference type="RefSeq" id="WP_154797313.1">
    <property type="nucleotide sequence ID" value="NZ_CP052757.1"/>
</dbReference>
<dbReference type="EMBL" id="CP052757">
    <property type="protein sequence ID" value="QJW35104.1"/>
    <property type="molecule type" value="Genomic_DNA"/>
</dbReference>
<keyword evidence="3" id="KW-1185">Reference proteome</keyword>
<dbReference type="Proteomes" id="UP000451354">
    <property type="component" value="Chromosome"/>
</dbReference>
<dbReference type="KEGG" id="cprt:FIC82_001640"/>
<sequence>MGTVADYLAGVDEPDRTTLAHVVDVARDVVPDATEGTSYGMPALLYRGKALLSAMASAQHLAVYPFSPAAVTAVEPRLDGFSHAKGTVRFSTEHPLPDDVVRDLVATRVAQIDAQLDR</sequence>
<reference evidence="3" key="1">
    <citation type="journal article" date="2022" name="Int. J. Syst. Evol. Microbiol.">
        <title>Cellulosimicrobium protaetiae sp. nov., isolated from the gut of the larva of Protaetia brevitarsis seulensis.</title>
        <authorList>
            <person name="Le Han H."/>
            <person name="Nguyen T.T.H."/>
            <person name="Li Z."/>
            <person name="Shin N.R."/>
            <person name="Kim S.G."/>
        </authorList>
    </citation>
    <scope>NUCLEOTIDE SEQUENCE [LARGE SCALE GENOMIC DNA]</scope>
    <source>
        <strain evidence="3">BI34</strain>
    </source>
</reference>
<evidence type="ECO:0000313" key="3">
    <source>
        <dbReference type="Proteomes" id="UP000451354"/>
    </source>
</evidence>
<protein>
    <submittedName>
        <fullName evidence="2">DUF1801 domain-containing protein</fullName>
    </submittedName>
</protein>
<dbReference type="SUPFAM" id="SSF159888">
    <property type="entry name" value="YdhG-like"/>
    <property type="match status" value="1"/>
</dbReference>
<feature type="domain" description="YdhG-like" evidence="1">
    <location>
        <begin position="16"/>
        <end position="108"/>
    </location>
</feature>